<organism evidence="1 2">
    <name type="scientific">Serratia nematodiphila</name>
    <dbReference type="NCBI Taxonomy" id="458197"/>
    <lineage>
        <taxon>Bacteria</taxon>
        <taxon>Pseudomonadati</taxon>
        <taxon>Pseudomonadota</taxon>
        <taxon>Gammaproteobacteria</taxon>
        <taxon>Enterobacterales</taxon>
        <taxon>Yersiniaceae</taxon>
        <taxon>Serratia</taxon>
    </lineage>
</organism>
<dbReference type="SUPFAM" id="SSF55961">
    <property type="entry name" value="Bet v1-like"/>
    <property type="match status" value="1"/>
</dbReference>
<accession>A0A1G5LD84</accession>
<evidence type="ECO:0008006" key="3">
    <source>
        <dbReference type="Google" id="ProtNLM"/>
    </source>
</evidence>
<dbReference type="RefSeq" id="WP_021504564.1">
    <property type="nucleotide sequence ID" value="NZ_CBCSIN010000019.1"/>
</dbReference>
<dbReference type="Proteomes" id="UP000183031">
    <property type="component" value="Unassembled WGS sequence"/>
</dbReference>
<reference evidence="1 2" key="1">
    <citation type="submission" date="2016-10" db="EMBL/GenBank/DDBJ databases">
        <authorList>
            <person name="Varghese N."/>
            <person name="Submissions S."/>
        </authorList>
    </citation>
    <scope>NUCLEOTIDE SEQUENCE [LARGE SCALE GENOMIC DNA]</scope>
    <source>
        <strain evidence="1 2">CGMCC 1.6853</strain>
    </source>
</reference>
<dbReference type="InterPro" id="IPR023393">
    <property type="entry name" value="START-like_dom_sf"/>
</dbReference>
<name>A0A1G5LD84_9GAMM</name>
<comment type="caution">
    <text evidence="1">The sequence shown here is derived from an EMBL/GenBank/DDBJ whole genome shotgun (WGS) entry which is preliminary data.</text>
</comment>
<evidence type="ECO:0000313" key="2">
    <source>
        <dbReference type="Proteomes" id="UP000183031"/>
    </source>
</evidence>
<gene>
    <name evidence="1" type="ORF">SAMN02927935_04245</name>
</gene>
<keyword evidence="2" id="KW-1185">Reference proteome</keyword>
<dbReference type="Gene3D" id="3.30.530.20">
    <property type="match status" value="1"/>
</dbReference>
<sequence length="132" mass="14894">MMLSAQTLHVAINRPCDEVYAFLSRPENFPLWAKGLANSLRREGEDWMAETPQGRIRIRFSAPNAFGVLDHWVTLPDGGVVYVPLRALANRQGAEVIFTLFRQPDMDDALFARDVGLVNADLQALKRLLESR</sequence>
<proteinExistence type="predicted"/>
<protein>
    <recommendedName>
        <fullName evidence="3">SRPBCC family protein</fullName>
    </recommendedName>
</protein>
<dbReference type="EMBL" id="FMUT01000013">
    <property type="protein sequence ID" value="SCZ10756.1"/>
    <property type="molecule type" value="Genomic_DNA"/>
</dbReference>
<evidence type="ECO:0000313" key="1">
    <source>
        <dbReference type="EMBL" id="SCZ10756.1"/>
    </source>
</evidence>